<evidence type="ECO:0000256" key="1">
    <source>
        <dbReference type="SAM" id="MobiDB-lite"/>
    </source>
</evidence>
<protein>
    <submittedName>
        <fullName evidence="2">Uncharacterized protein</fullName>
    </submittedName>
</protein>
<evidence type="ECO:0000313" key="3">
    <source>
        <dbReference type="Proteomes" id="UP000199101"/>
    </source>
</evidence>
<reference evidence="3" key="1">
    <citation type="submission" date="2016-08" db="EMBL/GenBank/DDBJ databases">
        <authorList>
            <person name="Varghese N."/>
            <person name="Submissions Spin"/>
        </authorList>
    </citation>
    <scope>NUCLEOTIDE SEQUENCE [LARGE SCALE GENOMIC DNA]</scope>
    <source>
        <strain evidence="3">HAMBI 2975</strain>
    </source>
</reference>
<proteinExistence type="predicted"/>
<dbReference type="AlphaFoldDB" id="A0A1C3U2P0"/>
<feature type="compositionally biased region" description="Basic and acidic residues" evidence="1">
    <location>
        <begin position="37"/>
        <end position="63"/>
    </location>
</feature>
<keyword evidence="3" id="KW-1185">Reference proteome</keyword>
<organism evidence="2 3">
    <name type="scientific">Rhizobium multihospitium</name>
    <dbReference type="NCBI Taxonomy" id="410764"/>
    <lineage>
        <taxon>Bacteria</taxon>
        <taxon>Pseudomonadati</taxon>
        <taxon>Pseudomonadota</taxon>
        <taxon>Alphaproteobacteria</taxon>
        <taxon>Hyphomicrobiales</taxon>
        <taxon>Rhizobiaceae</taxon>
        <taxon>Rhizobium/Agrobacterium group</taxon>
        <taxon>Rhizobium</taxon>
    </lineage>
</organism>
<dbReference type="Proteomes" id="UP000199101">
    <property type="component" value="Unassembled WGS sequence"/>
</dbReference>
<gene>
    <name evidence="2" type="ORF">GA0061103_1401</name>
</gene>
<name>A0A1C3U2P0_9HYPH</name>
<sequence>MSAYKLNRQNKPLSKAEKAAIVTNESAWAIIHNEEAARESKTERLRKERLAREGSEPLAEKPKSKPRPRSRG</sequence>
<accession>A0A1C3U2P0</accession>
<evidence type="ECO:0000313" key="2">
    <source>
        <dbReference type="EMBL" id="SCB09709.1"/>
    </source>
</evidence>
<dbReference type="EMBL" id="FMAG01000001">
    <property type="protein sequence ID" value="SCB09709.1"/>
    <property type="molecule type" value="Genomic_DNA"/>
</dbReference>
<feature type="region of interest" description="Disordered" evidence="1">
    <location>
        <begin position="37"/>
        <end position="72"/>
    </location>
</feature>